<reference evidence="3 4" key="1">
    <citation type="submission" date="2016-08" db="EMBL/GenBank/DDBJ databases">
        <title>Whole genome sequence of Mesorhizobium sp. strain UASWS1009 isolated from industrial sewage.</title>
        <authorList>
            <person name="Crovadore J."/>
            <person name="Calmin G."/>
            <person name="Chablais R."/>
            <person name="Cochard B."/>
            <person name="Lefort F."/>
        </authorList>
    </citation>
    <scope>NUCLEOTIDE SEQUENCE [LARGE SCALE GENOMIC DNA]</scope>
    <source>
        <strain evidence="3 4">UASWS1009</strain>
    </source>
</reference>
<dbReference type="STRING" id="1566387.QV13_26785"/>
<dbReference type="OrthoDB" id="5465462at2"/>
<proteinExistence type="predicted"/>
<organism evidence="3 4">
    <name type="scientific">Mesorhizobium hungaricum</name>
    <dbReference type="NCBI Taxonomy" id="1566387"/>
    <lineage>
        <taxon>Bacteria</taxon>
        <taxon>Pseudomonadati</taxon>
        <taxon>Pseudomonadota</taxon>
        <taxon>Alphaproteobacteria</taxon>
        <taxon>Hyphomicrobiales</taxon>
        <taxon>Phyllobacteriaceae</taxon>
        <taxon>Mesorhizobium</taxon>
    </lineage>
</organism>
<dbReference type="AlphaFoldDB" id="A0A1C2DEH1"/>
<feature type="compositionally biased region" description="Basic and acidic residues" evidence="1">
    <location>
        <begin position="1"/>
        <end position="16"/>
    </location>
</feature>
<dbReference type="RefSeq" id="WP_024923237.1">
    <property type="nucleotide sequence ID" value="NZ_MDEO01000036.1"/>
</dbReference>
<feature type="compositionally biased region" description="Polar residues" evidence="1">
    <location>
        <begin position="17"/>
        <end position="35"/>
    </location>
</feature>
<evidence type="ECO:0000259" key="2">
    <source>
        <dbReference type="Pfam" id="PF17891"/>
    </source>
</evidence>
<protein>
    <recommendedName>
        <fullName evidence="2">Mu-like prophage FluMu N-terminal domain-containing protein</fullName>
    </recommendedName>
</protein>
<dbReference type="Pfam" id="PF17891">
    <property type="entry name" value="FluMu_N"/>
    <property type="match status" value="1"/>
</dbReference>
<dbReference type="Proteomes" id="UP000094412">
    <property type="component" value="Unassembled WGS sequence"/>
</dbReference>
<feature type="region of interest" description="Disordered" evidence="1">
    <location>
        <begin position="1"/>
        <end position="64"/>
    </location>
</feature>
<dbReference type="InterPro" id="IPR041227">
    <property type="entry name" value="FluMu_N"/>
</dbReference>
<comment type="caution">
    <text evidence="3">The sequence shown here is derived from an EMBL/GenBank/DDBJ whole genome shotgun (WGS) entry which is preliminary data.</text>
</comment>
<dbReference type="SUPFAM" id="SSF160059">
    <property type="entry name" value="PriA/YqbF domain"/>
    <property type="match status" value="1"/>
</dbReference>
<feature type="domain" description="Mu-like prophage FluMu N-terminal" evidence="2">
    <location>
        <begin position="104"/>
        <end position="147"/>
    </location>
</feature>
<name>A0A1C2DEH1_9HYPH</name>
<sequence length="153" mass="16411">MTRKTDAADDANKAKDQASTNSTHTPGESDQSGAGNTAGPAGAQSTEELMAAGAEASRRQMAEVRERLREDRDAFRATFPKFSAAIDAWEESDMPNPTALRIISKVNGFRRAGVVHSMDGVDHGLDVFTSPAQLEQLFSEPNLVVSFVIGSQE</sequence>
<keyword evidence="4" id="KW-1185">Reference proteome</keyword>
<evidence type="ECO:0000313" key="3">
    <source>
        <dbReference type="EMBL" id="OCX13138.1"/>
    </source>
</evidence>
<dbReference type="EMBL" id="MDEO01000036">
    <property type="protein sequence ID" value="OCX13138.1"/>
    <property type="molecule type" value="Genomic_DNA"/>
</dbReference>
<accession>A0A1C2DEH1</accession>
<evidence type="ECO:0000256" key="1">
    <source>
        <dbReference type="SAM" id="MobiDB-lite"/>
    </source>
</evidence>
<evidence type="ECO:0000313" key="4">
    <source>
        <dbReference type="Proteomes" id="UP000094412"/>
    </source>
</evidence>
<gene>
    <name evidence="3" type="ORF">QV13_26785</name>
</gene>